<keyword evidence="4" id="KW-1185">Reference proteome</keyword>
<dbReference type="OrthoDB" id="4868247at2"/>
<evidence type="ECO:0000313" key="3">
    <source>
        <dbReference type="EMBL" id="TXL70692.1"/>
    </source>
</evidence>
<evidence type="ECO:0000256" key="1">
    <source>
        <dbReference type="SAM" id="MobiDB-lite"/>
    </source>
</evidence>
<feature type="compositionally biased region" description="Basic residues" evidence="1">
    <location>
        <begin position="82"/>
        <end position="91"/>
    </location>
</feature>
<comment type="caution">
    <text evidence="3">The sequence shown here is derived from an EMBL/GenBank/DDBJ whole genome shotgun (WGS) entry which is preliminary data.</text>
</comment>
<reference evidence="3 4" key="1">
    <citation type="submission" date="2019-06" db="EMBL/GenBank/DDBJ databases">
        <title>New taxonomy in bacterial strain CC-CFT640, isolated from vineyard.</title>
        <authorList>
            <person name="Lin S.-Y."/>
            <person name="Tsai C.-F."/>
            <person name="Young C.-C."/>
        </authorList>
    </citation>
    <scope>NUCLEOTIDE SEQUENCE [LARGE SCALE GENOMIC DNA]</scope>
    <source>
        <strain evidence="3 4">CC-CFT640</strain>
    </source>
</reference>
<organism evidence="3 4">
    <name type="scientific">Vineibacter terrae</name>
    <dbReference type="NCBI Taxonomy" id="2586908"/>
    <lineage>
        <taxon>Bacteria</taxon>
        <taxon>Pseudomonadati</taxon>
        <taxon>Pseudomonadota</taxon>
        <taxon>Alphaproteobacteria</taxon>
        <taxon>Hyphomicrobiales</taxon>
        <taxon>Vineibacter</taxon>
    </lineage>
</organism>
<evidence type="ECO:0000313" key="4">
    <source>
        <dbReference type="Proteomes" id="UP000321638"/>
    </source>
</evidence>
<proteinExistence type="predicted"/>
<dbReference type="Pfam" id="PF14345">
    <property type="entry name" value="GDYXXLXY"/>
    <property type="match status" value="1"/>
</dbReference>
<keyword evidence="2" id="KW-0472">Membrane</keyword>
<feature type="region of interest" description="Disordered" evidence="1">
    <location>
        <begin position="82"/>
        <end position="113"/>
    </location>
</feature>
<feature type="transmembrane region" description="Helical" evidence="2">
    <location>
        <begin position="118"/>
        <end position="139"/>
    </location>
</feature>
<dbReference type="Proteomes" id="UP000321638">
    <property type="component" value="Unassembled WGS sequence"/>
</dbReference>
<accession>A0A5C8PAV4</accession>
<keyword evidence="2" id="KW-0812">Transmembrane</keyword>
<evidence type="ECO:0000256" key="2">
    <source>
        <dbReference type="SAM" id="Phobius"/>
    </source>
</evidence>
<dbReference type="InterPro" id="IPR025833">
    <property type="entry name" value="GDYXXLXY"/>
</dbReference>
<keyword evidence="2" id="KW-1133">Transmembrane helix</keyword>
<dbReference type="EMBL" id="VDUZ01000055">
    <property type="protein sequence ID" value="TXL70692.1"/>
    <property type="molecule type" value="Genomic_DNA"/>
</dbReference>
<name>A0A5C8PAV4_9HYPH</name>
<feature type="compositionally biased region" description="Low complexity" evidence="1">
    <location>
        <begin position="92"/>
        <end position="103"/>
    </location>
</feature>
<sequence length="308" mass="33833">MARDNGDLEARRRQRRDVLDTPLDRRIAVSVRRARLHRLLGGGELAGPAGRAPRSLRDGLRDDRGARLRHLLGGIRRPLQHRPRADRRRAALPRLRGAGLAPRAPRRQAGGGRDMKRMMTGLVIAALALPVAVLGAMVGDAERTIAKAPVMRVAIRGYDPRDMLRGHYLRYQFDWNAEVPFIGRVARLCVLSAPAHAPAHVRPLAPGSPPGPDCVLVVDGWGETLAEARRAESRGDVPGRLQFTPDGIGSGRLYVPERHAARLETLLREGRVRLTIDVAVPAVGSPRIKAWHIDGKTVDAYFAQEGKQ</sequence>
<gene>
    <name evidence="3" type="ORF">FHP25_33530</name>
</gene>
<protein>
    <submittedName>
        <fullName evidence="3">GDYXXLXY domain-containing protein</fullName>
    </submittedName>
</protein>
<dbReference type="AlphaFoldDB" id="A0A5C8PAV4"/>